<feature type="compositionally biased region" description="Acidic residues" evidence="1">
    <location>
        <begin position="488"/>
        <end position="505"/>
    </location>
</feature>
<proteinExistence type="predicted"/>
<protein>
    <submittedName>
        <fullName evidence="3">Uncharacterized protein</fullName>
    </submittedName>
</protein>
<keyword evidence="2" id="KW-1133">Transmembrane helix</keyword>
<keyword evidence="2" id="KW-0812">Transmembrane</keyword>
<gene>
    <name evidence="3" type="ORF">ALAG00032_LOCUS1884</name>
</gene>
<reference evidence="3" key="1">
    <citation type="submission" date="2021-01" db="EMBL/GenBank/DDBJ databases">
        <authorList>
            <person name="Corre E."/>
            <person name="Pelletier E."/>
            <person name="Niang G."/>
            <person name="Scheremetjew M."/>
            <person name="Finn R."/>
            <person name="Kale V."/>
            <person name="Holt S."/>
            <person name="Cochrane G."/>
            <person name="Meng A."/>
            <person name="Brown T."/>
            <person name="Cohen L."/>
        </authorList>
    </citation>
    <scope>NUCLEOTIDE SEQUENCE</scope>
    <source>
        <strain evidence="3">CCMP1510</strain>
    </source>
</reference>
<name>A0A7S3JPV8_9STRA</name>
<evidence type="ECO:0000256" key="1">
    <source>
        <dbReference type="SAM" id="MobiDB-lite"/>
    </source>
</evidence>
<accession>A0A7S3JPV8</accession>
<evidence type="ECO:0000313" key="3">
    <source>
        <dbReference type="EMBL" id="CAE0361152.1"/>
    </source>
</evidence>
<feature type="transmembrane region" description="Helical" evidence="2">
    <location>
        <begin position="392"/>
        <end position="411"/>
    </location>
</feature>
<sequence>MYSGVACSSQGWCMVTSRIRGDVCRIDMNEEEAPVLLDVIFGADSVALIKNDTRLVICQANGGLRLNEEILIAGKEKERSCDLALDERGSAVLKRAQGTTVFYSAHIKRPVLSIDRSLEGEILDTQEATNINAMSITFDAARGQLLALSQSGQLYVASPRVIGAATAAATRLEATMTNLQTIQWLGASDHGFELDGIKSQTVLEMKRRQLKNRFSGQVLAANNTHLALLHLPGPRENHALAIVTDIIQLSRVQHIAVYDSSFSIRIAALIEDGSKLALLRIKPKIHLDRIIQLPANCENATSVDNRTPIPSISPKQSLTILPTSAPTKAIIRDLDDDDIIAFLNNDHAQKPTINPMTPVPTIFLQMNKEQQPKKEQHSIIFSQQPGTTKRPFFHIVTFLFILAALAVTFAIRRCRTRLSNKFKTHRRRSGAYDRLSTSPSSEETRNRRKQQRRRRTTVASSIFSLSYWRRLLNGSNHIGPYEPLDQQEKEDYDDQEDEEEEDNDEIIVHNNIK</sequence>
<dbReference type="EMBL" id="HBIJ01002749">
    <property type="protein sequence ID" value="CAE0361152.1"/>
    <property type="molecule type" value="Transcribed_RNA"/>
</dbReference>
<dbReference type="AlphaFoldDB" id="A0A7S3JPV8"/>
<evidence type="ECO:0000256" key="2">
    <source>
        <dbReference type="SAM" id="Phobius"/>
    </source>
</evidence>
<keyword evidence="2" id="KW-0472">Membrane</keyword>
<feature type="compositionally biased region" description="Basic residues" evidence="1">
    <location>
        <begin position="446"/>
        <end position="456"/>
    </location>
</feature>
<feature type="region of interest" description="Disordered" evidence="1">
    <location>
        <begin position="422"/>
        <end position="458"/>
    </location>
</feature>
<feature type="region of interest" description="Disordered" evidence="1">
    <location>
        <begin position="478"/>
        <end position="513"/>
    </location>
</feature>
<organism evidence="3">
    <name type="scientific">Aureoumbra lagunensis</name>
    <dbReference type="NCBI Taxonomy" id="44058"/>
    <lineage>
        <taxon>Eukaryota</taxon>
        <taxon>Sar</taxon>
        <taxon>Stramenopiles</taxon>
        <taxon>Ochrophyta</taxon>
        <taxon>Pelagophyceae</taxon>
        <taxon>Pelagomonadales</taxon>
        <taxon>Aureoumbra</taxon>
    </lineage>
</organism>